<evidence type="ECO:0000259" key="4">
    <source>
        <dbReference type="PROSITE" id="PS50043"/>
    </source>
</evidence>
<name>A0ABT1A3X4_9PSEU</name>
<evidence type="ECO:0000256" key="1">
    <source>
        <dbReference type="ARBA" id="ARBA00023015"/>
    </source>
</evidence>
<feature type="domain" description="HTH luxR-type" evidence="4">
    <location>
        <begin position="198"/>
        <end position="263"/>
    </location>
</feature>
<keyword evidence="3" id="KW-0804">Transcription</keyword>
<accession>A0ABT1A3X4</accession>
<evidence type="ECO:0000256" key="2">
    <source>
        <dbReference type="ARBA" id="ARBA00023125"/>
    </source>
</evidence>
<evidence type="ECO:0000256" key="3">
    <source>
        <dbReference type="ARBA" id="ARBA00023163"/>
    </source>
</evidence>
<dbReference type="Proteomes" id="UP001165283">
    <property type="component" value="Unassembled WGS sequence"/>
</dbReference>
<evidence type="ECO:0000313" key="5">
    <source>
        <dbReference type="EMBL" id="MCO1657697.1"/>
    </source>
</evidence>
<protein>
    <recommendedName>
        <fullName evidence="4">HTH luxR-type domain-containing protein</fullName>
    </recommendedName>
</protein>
<dbReference type="InterPro" id="IPR000792">
    <property type="entry name" value="Tscrpt_reg_LuxR_C"/>
</dbReference>
<dbReference type="EMBL" id="JAGSOV010000045">
    <property type="protein sequence ID" value="MCO1657697.1"/>
    <property type="molecule type" value="Genomic_DNA"/>
</dbReference>
<dbReference type="PROSITE" id="PS50043">
    <property type="entry name" value="HTH_LUXR_2"/>
    <property type="match status" value="1"/>
</dbReference>
<dbReference type="PANTHER" id="PTHR44688">
    <property type="entry name" value="DNA-BINDING TRANSCRIPTIONAL ACTIVATOR DEVR_DOSR"/>
    <property type="match status" value="1"/>
</dbReference>
<dbReference type="PRINTS" id="PR00038">
    <property type="entry name" value="HTHLUXR"/>
</dbReference>
<gene>
    <name evidence="5" type="ORF">KDL28_21790</name>
</gene>
<comment type="caution">
    <text evidence="5">The sequence shown here is derived from an EMBL/GenBank/DDBJ whole genome shotgun (WGS) entry which is preliminary data.</text>
</comment>
<dbReference type="PROSITE" id="PS00622">
    <property type="entry name" value="HTH_LUXR_1"/>
    <property type="match status" value="1"/>
</dbReference>
<dbReference type="SUPFAM" id="SSF46894">
    <property type="entry name" value="C-terminal effector domain of the bipartite response regulators"/>
    <property type="match status" value="1"/>
</dbReference>
<keyword evidence="2" id="KW-0238">DNA-binding</keyword>
<keyword evidence="1" id="KW-0805">Transcription regulation</keyword>
<dbReference type="PANTHER" id="PTHR44688:SF16">
    <property type="entry name" value="DNA-BINDING TRANSCRIPTIONAL ACTIVATOR DEVR_DOSR"/>
    <property type="match status" value="1"/>
</dbReference>
<sequence length="274" mass="29928">MTSMGNGPGTTGAWGRTRLEAEWLELVADVMAEPLGELPVPRLAMQLSRTFDGRACAFSAAAPDGAVTGEIYPLTERLDGHRAEVMEWGRRHAARFHPILVHYRATGRPRIAQVAEVPDEHVDRRLLTAWYAMAGGWGCADQLALPLLSDPTGMRAFIIGRDRPFSEREMDVARSLGRLLCGLDRQVRELAGRTPEPAAAAASRMTPRELSVLALLADGLTAAAIARRLFIGERTVHKHLEHVYAKLRVTDRLSAVVRAQHEGLIPAGRSPVGV</sequence>
<evidence type="ECO:0000313" key="6">
    <source>
        <dbReference type="Proteomes" id="UP001165283"/>
    </source>
</evidence>
<dbReference type="InterPro" id="IPR036388">
    <property type="entry name" value="WH-like_DNA-bd_sf"/>
</dbReference>
<organism evidence="5 6">
    <name type="scientific">Pseudonocardia humida</name>
    <dbReference type="NCBI Taxonomy" id="2800819"/>
    <lineage>
        <taxon>Bacteria</taxon>
        <taxon>Bacillati</taxon>
        <taxon>Actinomycetota</taxon>
        <taxon>Actinomycetes</taxon>
        <taxon>Pseudonocardiales</taxon>
        <taxon>Pseudonocardiaceae</taxon>
        <taxon>Pseudonocardia</taxon>
    </lineage>
</organism>
<reference evidence="5" key="1">
    <citation type="submission" date="2021-04" db="EMBL/GenBank/DDBJ databases">
        <title>Pseudonocardia sp. nov., isolated from sandy soil of mangrove forest.</title>
        <authorList>
            <person name="Zan Z."/>
            <person name="Huang R."/>
            <person name="Liu W."/>
        </authorList>
    </citation>
    <scope>NUCLEOTIDE SEQUENCE</scope>
    <source>
        <strain evidence="5">S2-4</strain>
    </source>
</reference>
<keyword evidence="6" id="KW-1185">Reference proteome</keyword>
<dbReference type="SMART" id="SM00421">
    <property type="entry name" value="HTH_LUXR"/>
    <property type="match status" value="1"/>
</dbReference>
<dbReference type="InterPro" id="IPR016032">
    <property type="entry name" value="Sig_transdc_resp-reg_C-effctor"/>
</dbReference>
<dbReference type="Gene3D" id="1.10.10.10">
    <property type="entry name" value="Winged helix-like DNA-binding domain superfamily/Winged helix DNA-binding domain"/>
    <property type="match status" value="1"/>
</dbReference>
<dbReference type="Pfam" id="PF00196">
    <property type="entry name" value="GerE"/>
    <property type="match status" value="1"/>
</dbReference>
<proteinExistence type="predicted"/>
<dbReference type="CDD" id="cd06170">
    <property type="entry name" value="LuxR_C_like"/>
    <property type="match status" value="1"/>
</dbReference>